<dbReference type="RefSeq" id="WP_137409511.1">
    <property type="nucleotide sequence ID" value="NZ_CP109971.1"/>
</dbReference>
<geneLocation type="plasmid" evidence="2 3">
    <name>pAtCFBP5507b</name>
</geneLocation>
<organism evidence="2 3">
    <name type="scientific">Agrobacterium salinitolerans</name>
    <dbReference type="NCBI Taxonomy" id="1183413"/>
    <lineage>
        <taxon>Bacteria</taxon>
        <taxon>Pseudomonadati</taxon>
        <taxon>Pseudomonadota</taxon>
        <taxon>Alphaproteobacteria</taxon>
        <taxon>Hyphomicrobiales</taxon>
        <taxon>Rhizobiaceae</taxon>
        <taxon>Rhizobium/Agrobacterium group</taxon>
        <taxon>Agrobacterium</taxon>
    </lineage>
</organism>
<dbReference type="PROSITE" id="PS00092">
    <property type="entry name" value="N6_MTASE"/>
    <property type="match status" value="1"/>
</dbReference>
<evidence type="ECO:0000313" key="2">
    <source>
        <dbReference type="EMBL" id="UYZ11152.1"/>
    </source>
</evidence>
<dbReference type="SUPFAM" id="SSF110849">
    <property type="entry name" value="ParB/Sulfiredoxin"/>
    <property type="match status" value="1"/>
</dbReference>
<sequence length="447" mass="50184">MTGLVLDARQQAANGIYQILDPLTDDEFLSLKADIERNGVLVPVEYDEHGHILDGHHRVAICKMLGITEWPRFVRKGLSEEEKRSFARSINFNRRHLSTAQKQKVIEAQLKDDPSASNRAIAAKLGVDHKTVAGARTRLEVTGEIPQLQRTLGADGKERRKPIQTMFMPERVNLPEMKLVLKAVESREHIEKVASYLGALKSNEPPAEAVSAPAIIQPQRENLRAAVGTASATKEERGANLYETPPEAMFALMALEVFSATILEPACGRGAIARMLEQFNYEVVLADLLDYGTADKHGRRQAVQDFMTSQPPEIGSYDIVTNPPYGSSMNAFIAHALRAYRPRKMALLLNWNAYSGFADEDRNFVLDACPPARIYQFKRRLPMMHRDGWDGNIASSRMNTAWFVWEMQEDGTYGYQTIVRRVDWQDYMPVEKLLTNDGALLLEGGAE</sequence>
<evidence type="ECO:0000313" key="3">
    <source>
        <dbReference type="Proteomes" id="UP000298735"/>
    </source>
</evidence>
<feature type="domain" description="ParB-like N-terminal" evidence="1">
    <location>
        <begin position="4"/>
        <end position="92"/>
    </location>
</feature>
<protein>
    <submittedName>
        <fullName evidence="2">ParB N-terminal domain-containing protein</fullName>
    </submittedName>
</protein>
<gene>
    <name evidence="2" type="ORF">CFBP5507_26245</name>
</gene>
<dbReference type="GO" id="GO:0008168">
    <property type="term" value="F:methyltransferase activity"/>
    <property type="evidence" value="ECO:0007669"/>
    <property type="project" value="InterPro"/>
</dbReference>
<dbReference type="EMBL" id="CP109971">
    <property type="protein sequence ID" value="UYZ11152.1"/>
    <property type="molecule type" value="Genomic_DNA"/>
</dbReference>
<dbReference type="CDD" id="cd02440">
    <property type="entry name" value="AdoMet_MTases"/>
    <property type="match status" value="1"/>
</dbReference>
<dbReference type="InterPro" id="IPR036086">
    <property type="entry name" value="ParB/Sulfiredoxin_sf"/>
</dbReference>
<dbReference type="SMART" id="SM00470">
    <property type="entry name" value="ParB"/>
    <property type="match status" value="1"/>
</dbReference>
<dbReference type="KEGG" id="asal:CFBP5507_26245"/>
<dbReference type="InterPro" id="IPR002052">
    <property type="entry name" value="DNA_methylase_N6_adenine_CS"/>
</dbReference>
<dbReference type="Proteomes" id="UP000298735">
    <property type="component" value="Plasmid pAtCFBP5507b"/>
</dbReference>
<dbReference type="CDD" id="cd16404">
    <property type="entry name" value="pNOB8_ParB_N_like"/>
    <property type="match status" value="1"/>
</dbReference>
<evidence type="ECO:0000259" key="1">
    <source>
        <dbReference type="SMART" id="SM00470"/>
    </source>
</evidence>
<accession>A0A4Z1QT96</accession>
<proteinExistence type="predicted"/>
<dbReference type="Gene3D" id="3.90.1530.10">
    <property type="entry name" value="Conserved hypothetical protein from pyrococcus furiosus pfu- 392566-001, ParB domain"/>
    <property type="match status" value="1"/>
</dbReference>
<name>A0A4Z1QT96_9HYPH</name>
<dbReference type="GO" id="GO:0032259">
    <property type="term" value="P:methylation"/>
    <property type="evidence" value="ECO:0007669"/>
    <property type="project" value="InterPro"/>
</dbReference>
<keyword evidence="2" id="KW-0614">Plasmid</keyword>
<dbReference type="Gene3D" id="3.40.50.150">
    <property type="entry name" value="Vaccinia Virus protein VP39"/>
    <property type="match status" value="1"/>
</dbReference>
<dbReference type="AlphaFoldDB" id="A0A4Z1QT96"/>
<dbReference type="GO" id="GO:0003676">
    <property type="term" value="F:nucleic acid binding"/>
    <property type="evidence" value="ECO:0007669"/>
    <property type="project" value="InterPro"/>
</dbReference>
<dbReference type="InterPro" id="IPR003115">
    <property type="entry name" value="ParB_N"/>
</dbReference>
<dbReference type="InterPro" id="IPR029063">
    <property type="entry name" value="SAM-dependent_MTases_sf"/>
</dbReference>
<dbReference type="OrthoDB" id="1079385at2"/>
<reference evidence="2" key="1">
    <citation type="submission" date="2022-10" db="EMBL/GenBank/DDBJ databases">
        <title>Complete genome sequence of Agrobacterium salinitolerans CFBP5507.</title>
        <authorList>
            <person name="Tchabashvili S."/>
            <person name="Yen H.-C."/>
            <person name="Haryono M."/>
            <person name="Lin Y.-C."/>
            <person name="Lai E.-M."/>
            <person name="Kuo C.-H."/>
        </authorList>
    </citation>
    <scope>NUCLEOTIDE SEQUENCE</scope>
    <source>
        <strain evidence="2">CFBP5507</strain>
        <plasmid evidence="2">pAtCFBP5507b</plasmid>
    </source>
</reference>
<dbReference type="SUPFAM" id="SSF53335">
    <property type="entry name" value="S-adenosyl-L-methionine-dependent methyltransferases"/>
    <property type="match status" value="1"/>
</dbReference>